<protein>
    <recommendedName>
        <fullName evidence="3 8">6-carboxy-5,6,7,8-tetrahydropterin synthase</fullName>
        <ecNumber evidence="8">4.-.-.-</ecNumber>
    </recommendedName>
</protein>
<keyword evidence="4 8" id="KW-0479">Metal-binding</keyword>
<evidence type="ECO:0000256" key="2">
    <source>
        <dbReference type="ARBA" id="ARBA00008900"/>
    </source>
</evidence>
<dbReference type="STRING" id="1479485.DA73_0215640"/>
<evidence type="ECO:0000256" key="8">
    <source>
        <dbReference type="PIRNR" id="PIRNR006113"/>
    </source>
</evidence>
<dbReference type="PIRSF" id="PIRSF006113">
    <property type="entry name" value="PTP_synth"/>
    <property type="match status" value="1"/>
</dbReference>
<comment type="cofactor">
    <cofactor evidence="8 10">
        <name>Zn(2+)</name>
        <dbReference type="ChEBI" id="CHEBI:29105"/>
    </cofactor>
    <text evidence="8 10">Binds 1 zinc ion per subunit.</text>
</comment>
<dbReference type="GO" id="GO:0046872">
    <property type="term" value="F:metal ion binding"/>
    <property type="evidence" value="ECO:0007669"/>
    <property type="project" value="UniProtKB-KW"/>
</dbReference>
<sequence>MPKWKLVTEFTFDSAHYIRDYDGPCGRLHGHTYKVKIEATSSKLHSSQYCPHEVMVADFRTLRWAKQDVKKGGLDHCVLNEVIPPEYETTAEMIAKYIYDETKKRVPPGVHLKVAVSETPNSWAEYEDDDD</sequence>
<comment type="caution">
    <text evidence="12">The sequence shown here is derived from an EMBL/GenBank/DDBJ whole genome shotgun (WGS) entry which is preliminary data.</text>
</comment>
<accession>A0A0C1N613</accession>
<keyword evidence="5 8" id="KW-0862">Zinc</keyword>
<comment type="catalytic activity">
    <reaction evidence="7 8">
        <text>7,8-dihydroneopterin 3'-triphosphate + H2O = 6-carboxy-5,6,7,8-tetrahydropterin + triphosphate + acetaldehyde + 2 H(+)</text>
        <dbReference type="Rhea" id="RHEA:27966"/>
        <dbReference type="ChEBI" id="CHEBI:15343"/>
        <dbReference type="ChEBI" id="CHEBI:15377"/>
        <dbReference type="ChEBI" id="CHEBI:15378"/>
        <dbReference type="ChEBI" id="CHEBI:18036"/>
        <dbReference type="ChEBI" id="CHEBI:58462"/>
        <dbReference type="ChEBI" id="CHEBI:61032"/>
        <dbReference type="EC" id="4.1.2.50"/>
    </reaction>
</comment>
<organism evidence="12">
    <name type="scientific">Tolypothrix bouteillei VB521301</name>
    <dbReference type="NCBI Taxonomy" id="1479485"/>
    <lineage>
        <taxon>Bacteria</taxon>
        <taxon>Bacillati</taxon>
        <taxon>Cyanobacteriota</taxon>
        <taxon>Cyanophyceae</taxon>
        <taxon>Nostocales</taxon>
        <taxon>Tolypothrichaceae</taxon>
        <taxon>Tolypothrix</taxon>
    </lineage>
</organism>
<dbReference type="AlphaFoldDB" id="A0A0C1N613"/>
<dbReference type="GO" id="GO:0070497">
    <property type="term" value="F:6-carboxytetrahydropterin synthase activity"/>
    <property type="evidence" value="ECO:0007669"/>
    <property type="project" value="UniProtKB-EC"/>
</dbReference>
<dbReference type="EMBL" id="JHEG04000001">
    <property type="protein sequence ID" value="KAF3885997.1"/>
    <property type="molecule type" value="Genomic_DNA"/>
</dbReference>
<comment type="pathway">
    <text evidence="1 8">Purine metabolism; 7-cyano-7-deazaguanine biosynthesis.</text>
</comment>
<evidence type="ECO:0000256" key="10">
    <source>
        <dbReference type="PIRSR" id="PIRSR006113-2"/>
    </source>
</evidence>
<keyword evidence="6 8" id="KW-0456">Lyase</keyword>
<dbReference type="GO" id="GO:0008616">
    <property type="term" value="P:tRNA queuosine(34) biosynthetic process"/>
    <property type="evidence" value="ECO:0007669"/>
    <property type="project" value="UniProtKB-KW"/>
</dbReference>
<evidence type="ECO:0000313" key="12">
    <source>
        <dbReference type="EMBL" id="KIE10082.1"/>
    </source>
</evidence>
<dbReference type="EMBL" id="JHEG02000048">
    <property type="protein sequence ID" value="KIE10082.1"/>
    <property type="molecule type" value="Genomic_DNA"/>
</dbReference>
<evidence type="ECO:0000256" key="4">
    <source>
        <dbReference type="ARBA" id="ARBA00022723"/>
    </source>
</evidence>
<dbReference type="Proteomes" id="UP000029738">
    <property type="component" value="Unassembled WGS sequence"/>
</dbReference>
<feature type="active site" description="Charge relay system" evidence="9">
    <location>
        <position position="118"/>
    </location>
</feature>
<dbReference type="PANTHER" id="PTHR12589:SF7">
    <property type="entry name" value="6-PYRUVOYL TETRAHYDROBIOPTERIN SYNTHASE"/>
    <property type="match status" value="1"/>
</dbReference>
<dbReference type="InterPro" id="IPR038418">
    <property type="entry name" value="6-PTP_synth/QueD_sf"/>
</dbReference>
<dbReference type="Pfam" id="PF01242">
    <property type="entry name" value="PTPS"/>
    <property type="match status" value="1"/>
</dbReference>
<dbReference type="InterPro" id="IPR007115">
    <property type="entry name" value="6-PTP_synth/QueD"/>
</dbReference>
<dbReference type="SUPFAM" id="SSF55620">
    <property type="entry name" value="Tetrahydrobiopterin biosynthesis enzymes-like"/>
    <property type="match status" value="1"/>
</dbReference>
<dbReference type="UniPathway" id="UPA00391"/>
<keyword evidence="8" id="KW-0671">Queuosine biosynthesis</keyword>
<proteinExistence type="inferred from homology"/>
<dbReference type="RefSeq" id="WP_038075194.1">
    <property type="nucleotide sequence ID" value="NZ_JHEG04000001.1"/>
</dbReference>
<reference evidence="12" key="1">
    <citation type="journal article" date="2015" name="Genome Announc.">
        <title>Draft Genome Sequence of Tolypothrix boutellei Strain VB521301.</title>
        <authorList>
            <person name="Chandrababunaidu M.M."/>
            <person name="Singh D."/>
            <person name="Sen D."/>
            <person name="Bhan S."/>
            <person name="Das S."/>
            <person name="Gupta A."/>
            <person name="Adhikary S.P."/>
            <person name="Tripathy S."/>
        </authorList>
    </citation>
    <scope>NUCLEOTIDE SEQUENCE</scope>
    <source>
        <strain evidence="12">VB521301</strain>
    </source>
</reference>
<reference evidence="11" key="2">
    <citation type="submission" date="2019-11" db="EMBL/GenBank/DDBJ databases">
        <title>Improved Assembly of Tolypothrix boutellei genome.</title>
        <authorList>
            <person name="Sarangi A.N."/>
            <person name="Mukherjee M."/>
            <person name="Ghosh S."/>
            <person name="Singh D."/>
            <person name="Das A."/>
            <person name="Kant S."/>
            <person name="Prusty A."/>
            <person name="Tripathy S."/>
        </authorList>
    </citation>
    <scope>NUCLEOTIDE SEQUENCE</scope>
    <source>
        <strain evidence="11">VB521301</strain>
    </source>
</reference>
<feature type="binding site" evidence="10">
    <location>
        <position position="16"/>
    </location>
    <ligand>
        <name>Zn(2+)</name>
        <dbReference type="ChEBI" id="CHEBI:29105"/>
    </ligand>
</feature>
<feature type="active site" description="Charge relay system" evidence="9">
    <location>
        <position position="76"/>
    </location>
</feature>
<dbReference type="OrthoDB" id="9804698at2"/>
<evidence type="ECO:0000256" key="1">
    <source>
        <dbReference type="ARBA" id="ARBA00005061"/>
    </source>
</evidence>
<evidence type="ECO:0000256" key="5">
    <source>
        <dbReference type="ARBA" id="ARBA00022833"/>
    </source>
</evidence>
<evidence type="ECO:0000256" key="6">
    <source>
        <dbReference type="ARBA" id="ARBA00023239"/>
    </source>
</evidence>
<evidence type="ECO:0000256" key="9">
    <source>
        <dbReference type="PIRSR" id="PIRSR006113-1"/>
    </source>
</evidence>
<keyword evidence="13" id="KW-1185">Reference proteome</keyword>
<name>A0A0C1N613_9CYAN</name>
<dbReference type="PANTHER" id="PTHR12589">
    <property type="entry name" value="PYRUVOYL TETRAHYDROBIOPTERIN SYNTHASE"/>
    <property type="match status" value="1"/>
</dbReference>
<gene>
    <name evidence="12" type="ORF">DA73_0215640</name>
    <name evidence="11" type="ORF">DA73_0400011335</name>
</gene>
<evidence type="ECO:0000256" key="7">
    <source>
        <dbReference type="ARBA" id="ARBA00048807"/>
    </source>
</evidence>
<feature type="binding site" evidence="10">
    <location>
        <position position="29"/>
    </location>
    <ligand>
        <name>Zn(2+)</name>
        <dbReference type="ChEBI" id="CHEBI:29105"/>
    </ligand>
</feature>
<evidence type="ECO:0000256" key="3">
    <source>
        <dbReference type="ARBA" id="ARBA00018141"/>
    </source>
</evidence>
<evidence type="ECO:0000313" key="11">
    <source>
        <dbReference type="EMBL" id="KAF3885997.1"/>
    </source>
</evidence>
<comment type="similarity">
    <text evidence="2 8">Belongs to the PTPS family. QueD subfamily.</text>
</comment>
<feature type="active site" description="Proton acceptor" evidence="9">
    <location>
        <position position="25"/>
    </location>
</feature>
<dbReference type="Gene3D" id="3.30.479.10">
    <property type="entry name" value="6-pyruvoyl tetrahydropterin synthase/QueD"/>
    <property type="match status" value="1"/>
</dbReference>
<dbReference type="EC" id="4.-.-.-" evidence="8"/>
<evidence type="ECO:0000313" key="13">
    <source>
        <dbReference type="Proteomes" id="UP000029738"/>
    </source>
</evidence>
<feature type="binding site" evidence="10">
    <location>
        <position position="31"/>
    </location>
    <ligand>
        <name>Zn(2+)</name>
        <dbReference type="ChEBI" id="CHEBI:29105"/>
    </ligand>
</feature>